<keyword evidence="5 6" id="KW-0472">Membrane</keyword>
<feature type="transmembrane region" description="Helical" evidence="6">
    <location>
        <begin position="137"/>
        <end position="157"/>
    </location>
</feature>
<dbReference type="EMBL" id="BAUV01000013">
    <property type="protein sequence ID" value="GAE34989.1"/>
    <property type="molecule type" value="Genomic_DNA"/>
</dbReference>
<dbReference type="eggNOG" id="COG2244">
    <property type="taxonomic scope" value="Bacteria"/>
</dbReference>
<feature type="transmembrane region" description="Helical" evidence="6">
    <location>
        <begin position="12"/>
        <end position="31"/>
    </location>
</feature>
<dbReference type="GO" id="GO:0005886">
    <property type="term" value="C:plasma membrane"/>
    <property type="evidence" value="ECO:0007669"/>
    <property type="project" value="UniProtKB-SubCell"/>
</dbReference>
<name>W4QUJ6_HALA3</name>
<feature type="transmembrane region" description="Helical" evidence="6">
    <location>
        <begin position="205"/>
        <end position="225"/>
    </location>
</feature>
<dbReference type="OrthoDB" id="2875185at2"/>
<dbReference type="PANTHER" id="PTHR30250">
    <property type="entry name" value="PST FAMILY PREDICTED COLANIC ACID TRANSPORTER"/>
    <property type="match status" value="1"/>
</dbReference>
<feature type="transmembrane region" description="Helical" evidence="6">
    <location>
        <begin position="318"/>
        <end position="338"/>
    </location>
</feature>
<keyword evidence="2" id="KW-1003">Cell membrane</keyword>
<feature type="transmembrane region" description="Helical" evidence="6">
    <location>
        <begin position="375"/>
        <end position="396"/>
    </location>
</feature>
<evidence type="ECO:0000313" key="7">
    <source>
        <dbReference type="EMBL" id="GAE34989.1"/>
    </source>
</evidence>
<dbReference type="PANTHER" id="PTHR30250:SF11">
    <property type="entry name" value="O-ANTIGEN TRANSPORTER-RELATED"/>
    <property type="match status" value="1"/>
</dbReference>
<feature type="transmembrane region" description="Helical" evidence="6">
    <location>
        <begin position="105"/>
        <end position="125"/>
    </location>
</feature>
<feature type="transmembrane region" description="Helical" evidence="6">
    <location>
        <begin position="436"/>
        <end position="457"/>
    </location>
</feature>
<feature type="transmembrane region" description="Helical" evidence="6">
    <location>
        <begin position="245"/>
        <end position="264"/>
    </location>
</feature>
<keyword evidence="3 6" id="KW-0812">Transmembrane</keyword>
<organism evidence="7 8">
    <name type="scientific">Halalkalibacter akibai (strain ATCC 43226 / DSM 21942 / CIP 109018 / JCM 9157 / 1139)</name>
    <name type="common">Bacillus akibai</name>
    <dbReference type="NCBI Taxonomy" id="1236973"/>
    <lineage>
        <taxon>Bacteria</taxon>
        <taxon>Bacillati</taxon>
        <taxon>Bacillota</taxon>
        <taxon>Bacilli</taxon>
        <taxon>Bacillales</taxon>
        <taxon>Bacillaceae</taxon>
        <taxon>Halalkalibacter</taxon>
    </lineage>
</organism>
<reference evidence="7 8" key="1">
    <citation type="journal article" date="2014" name="Genome Announc.">
        <title>Draft Genome Sequences of Three Alkaliphilic Bacillus Strains, Bacillus wakoensis JCM 9140T, Bacillus akibai JCM 9157T, and Bacillus hemicellulosilyticus JCM 9152T.</title>
        <authorList>
            <person name="Yuki M."/>
            <person name="Oshima K."/>
            <person name="Suda W."/>
            <person name="Oshida Y."/>
            <person name="Kitamura K."/>
            <person name="Iida T."/>
            <person name="Hattori M."/>
            <person name="Ohkuma M."/>
        </authorList>
    </citation>
    <scope>NUCLEOTIDE SEQUENCE [LARGE SCALE GENOMIC DNA]</scope>
    <source>
        <strain evidence="7 8">JCM 9157</strain>
    </source>
</reference>
<keyword evidence="4 6" id="KW-1133">Transmembrane helix</keyword>
<dbReference type="AlphaFoldDB" id="W4QUJ6"/>
<gene>
    <name evidence="7" type="ORF">JCM9157_2078</name>
</gene>
<dbReference type="InterPro" id="IPR050833">
    <property type="entry name" value="Poly_Biosynth_Transport"/>
</dbReference>
<evidence type="ECO:0000256" key="3">
    <source>
        <dbReference type="ARBA" id="ARBA00022692"/>
    </source>
</evidence>
<keyword evidence="8" id="KW-1185">Reference proteome</keyword>
<proteinExistence type="predicted"/>
<comment type="caution">
    <text evidence="7">The sequence shown here is derived from an EMBL/GenBank/DDBJ whole genome shotgun (WGS) entry which is preliminary data.</text>
</comment>
<feature type="transmembrane region" description="Helical" evidence="6">
    <location>
        <begin position="350"/>
        <end position="369"/>
    </location>
</feature>
<dbReference type="Proteomes" id="UP000018896">
    <property type="component" value="Unassembled WGS sequence"/>
</dbReference>
<dbReference type="STRING" id="1236973.JCM9157_2078"/>
<accession>W4QUJ6</accession>
<feature type="transmembrane region" description="Helical" evidence="6">
    <location>
        <begin position="79"/>
        <end position="99"/>
    </location>
</feature>
<feature type="transmembrane region" description="Helical" evidence="6">
    <location>
        <begin position="408"/>
        <end position="430"/>
    </location>
</feature>
<evidence type="ECO:0000256" key="2">
    <source>
        <dbReference type="ARBA" id="ARBA00022475"/>
    </source>
</evidence>
<dbReference type="RefSeq" id="WP_035664154.1">
    <property type="nucleotide sequence ID" value="NZ_BAUV01000013.1"/>
</dbReference>
<evidence type="ECO:0000256" key="1">
    <source>
        <dbReference type="ARBA" id="ARBA00004651"/>
    </source>
</evidence>
<dbReference type="InterPro" id="IPR002797">
    <property type="entry name" value="Polysacc_synth"/>
</dbReference>
<feature type="transmembrane region" description="Helical" evidence="6">
    <location>
        <begin position="37"/>
        <end position="58"/>
    </location>
</feature>
<sequence length="467" mass="52724">MVKNYFFMLTTLLFRMLGNVFIFLILAKYLNAADFGLFIYVFTLALLLAIIVDYGFPLKLYRDLSKGKGDFDTLIHDSYNVKVLLSVGLSLVAVIIYVFSDISFYFYFIVIFAAVINSFCIFYTIPLRAVENFKLDTLISVVGNGALFILVMMALYLNGSIEAIATAIFISRLFNLIFVRKCLARYMNTLPSILKFPINRMPLDVFRSNFPFAIHLAVGTLYIQLDTIIIRNILGDIDVGIYQSAFRIFLGLLIFSEVLNNIYIPRLAKFSESVSSLLTESKMMYRYLLLLGAVISLSLFSSADVLVAILYGQANPDIILLVKLFTVALLFRYISSVNATLLTISDKQKIRVISVSIVLSISIVLNLLIIPIYGIMGAGVIVVVSSILLSISYELLTVFTYKRTFLTYDVLISFFILLIGYGLLYVFNYYFALDLLIRIVSSVSVLLITFVVMAQVLKIKFKDVRLS</sequence>
<evidence type="ECO:0000256" key="6">
    <source>
        <dbReference type="SAM" id="Phobius"/>
    </source>
</evidence>
<evidence type="ECO:0000313" key="8">
    <source>
        <dbReference type="Proteomes" id="UP000018896"/>
    </source>
</evidence>
<evidence type="ECO:0000256" key="4">
    <source>
        <dbReference type="ARBA" id="ARBA00022989"/>
    </source>
</evidence>
<protein>
    <recommendedName>
        <fullName evidence="9">Polysaccharide biosynthesis protein C-terminal domain-containing protein</fullName>
    </recommendedName>
</protein>
<feature type="transmembrane region" description="Helical" evidence="6">
    <location>
        <begin position="163"/>
        <end position="184"/>
    </location>
</feature>
<comment type="subcellular location">
    <subcellularLocation>
        <location evidence="1">Cell membrane</location>
        <topology evidence="1">Multi-pass membrane protein</topology>
    </subcellularLocation>
</comment>
<evidence type="ECO:0000256" key="5">
    <source>
        <dbReference type="ARBA" id="ARBA00023136"/>
    </source>
</evidence>
<feature type="transmembrane region" description="Helical" evidence="6">
    <location>
        <begin position="285"/>
        <end position="312"/>
    </location>
</feature>
<evidence type="ECO:0008006" key="9">
    <source>
        <dbReference type="Google" id="ProtNLM"/>
    </source>
</evidence>
<dbReference type="Pfam" id="PF01943">
    <property type="entry name" value="Polysacc_synt"/>
    <property type="match status" value="1"/>
</dbReference>